<dbReference type="KEGG" id="tvd:SG34_026575"/>
<dbReference type="Pfam" id="PF00144">
    <property type="entry name" value="Beta-lactamase"/>
    <property type="match status" value="1"/>
</dbReference>
<reference evidence="3 4" key="2">
    <citation type="journal article" date="2022" name="Mar. Drugs">
        <title>Bioassay-Guided Fractionation Leads to the Detection of Cholic Acid Generated by the Rare Thalassomonas sp.</title>
        <authorList>
            <person name="Pheiffer F."/>
            <person name="Schneider Y.K."/>
            <person name="Hansen E.H."/>
            <person name="Andersen J.H."/>
            <person name="Isaksson J."/>
            <person name="Busche T."/>
            <person name="R C."/>
            <person name="Kalinowski J."/>
            <person name="Zyl L.V."/>
            <person name="Trindade M."/>
        </authorList>
    </citation>
    <scope>NUCLEOTIDE SEQUENCE [LARGE SCALE GENOMIC DNA]</scope>
    <source>
        <strain evidence="3 4">XOM25</strain>
    </source>
</reference>
<feature type="transmembrane region" description="Helical" evidence="1">
    <location>
        <begin position="9"/>
        <end position="29"/>
    </location>
</feature>
<dbReference type="PANTHER" id="PTHR46520:SF1">
    <property type="entry name" value="SERINE BETA-LACTAMASE-LIKE PROTEIN LACTB, MITOCHONDRIAL"/>
    <property type="match status" value="1"/>
</dbReference>
<proteinExistence type="predicted"/>
<dbReference type="InterPro" id="IPR001466">
    <property type="entry name" value="Beta-lactam-related"/>
</dbReference>
<dbReference type="Proteomes" id="UP000032352">
    <property type="component" value="Chromosome"/>
</dbReference>
<evidence type="ECO:0000313" key="4">
    <source>
        <dbReference type="Proteomes" id="UP000032352"/>
    </source>
</evidence>
<dbReference type="SUPFAM" id="SSF56601">
    <property type="entry name" value="beta-lactamase/transpeptidase-like"/>
    <property type="match status" value="1"/>
</dbReference>
<dbReference type="Gene3D" id="3.40.710.10">
    <property type="entry name" value="DD-peptidase/beta-lactamase superfamily"/>
    <property type="match status" value="1"/>
</dbReference>
<accession>A0AAE9Z0Z6</accession>
<keyword evidence="1" id="KW-1133">Transmembrane helix</keyword>
<organism evidence="3 4">
    <name type="scientific">Thalassomonas viridans</name>
    <dbReference type="NCBI Taxonomy" id="137584"/>
    <lineage>
        <taxon>Bacteria</taxon>
        <taxon>Pseudomonadati</taxon>
        <taxon>Pseudomonadota</taxon>
        <taxon>Gammaproteobacteria</taxon>
        <taxon>Alteromonadales</taxon>
        <taxon>Colwelliaceae</taxon>
        <taxon>Thalassomonas</taxon>
    </lineage>
</organism>
<dbReference type="GO" id="GO:0008233">
    <property type="term" value="F:peptidase activity"/>
    <property type="evidence" value="ECO:0007669"/>
    <property type="project" value="TreeGrafter"/>
</dbReference>
<protein>
    <submittedName>
        <fullName evidence="3">Beta-lactamase family protein</fullName>
    </submittedName>
</protein>
<reference evidence="3 4" key="1">
    <citation type="journal article" date="2015" name="Genome Announc.">
        <title>Draft Genome Sequences of Marine Isolates of Thalassomonas viridans and Thalassomonas actiniarum.</title>
        <authorList>
            <person name="Olonade I."/>
            <person name="van Zyl L.J."/>
            <person name="Trindade M."/>
        </authorList>
    </citation>
    <scope>NUCLEOTIDE SEQUENCE [LARGE SCALE GENOMIC DNA]</scope>
    <source>
        <strain evidence="3 4">XOM25</strain>
    </source>
</reference>
<sequence length="428" mass="47962">MSKLSKIKLISLGITGIFTLTLILTWPVYETLAHKGKVAFLPFYRFIDIPEENPSEQVLYNPVYRESGKQMLKLLTRHKTKINAPAISAAVAIDDELVWIGVSGWADIEAKIPVTSQSQFRIGSTAKALTGTALARMVDAGTIDLDQPISNYMHRLPNEAWQEITPRQLASHMAGLPHYKENTDYLGLYQTLTLSTRYEQVTDALSVFDNSELLFSPGSNFHYSSLGTVLLSAAMEKAAAVPYLEIMQKQVFTPLKMQSTMAEFKTESKGENSSNLVRFYWNDKGHNRKVREWRKVDLSHRLAGGGFISTSSDLVKMGMALLRDDFISPATRQSFWTPQTLPDGSETPNGYSLGWRVITRKLDNELGDITFANHGGVSRGAQSWLMVIPKYRMSVAVNINANTEVFWDFAKVSMQIAQAFIHAKINRP</sequence>
<gene>
    <name evidence="3" type="ORF">SG34_026575</name>
</gene>
<evidence type="ECO:0000256" key="1">
    <source>
        <dbReference type="SAM" id="Phobius"/>
    </source>
</evidence>
<dbReference type="AlphaFoldDB" id="A0AAE9Z0Z6"/>
<keyword evidence="1" id="KW-0472">Membrane</keyword>
<dbReference type="GO" id="GO:0019216">
    <property type="term" value="P:regulation of lipid metabolic process"/>
    <property type="evidence" value="ECO:0007669"/>
    <property type="project" value="TreeGrafter"/>
</dbReference>
<feature type="domain" description="Beta-lactamase-related" evidence="2">
    <location>
        <begin position="80"/>
        <end position="404"/>
    </location>
</feature>
<dbReference type="PANTHER" id="PTHR46520">
    <property type="entry name" value="SERINE BETA-LACTAMASE-LIKE PROTEIN LACTB, MITOCHONDRIAL"/>
    <property type="match status" value="1"/>
</dbReference>
<evidence type="ECO:0000313" key="3">
    <source>
        <dbReference type="EMBL" id="WDE04836.1"/>
    </source>
</evidence>
<dbReference type="InterPro" id="IPR052794">
    <property type="entry name" value="Mito_Ser_Protease_LACTB"/>
</dbReference>
<keyword evidence="4" id="KW-1185">Reference proteome</keyword>
<keyword evidence="1" id="KW-0812">Transmembrane</keyword>
<dbReference type="GO" id="GO:0006508">
    <property type="term" value="P:proteolysis"/>
    <property type="evidence" value="ECO:0007669"/>
    <property type="project" value="TreeGrafter"/>
</dbReference>
<evidence type="ECO:0000259" key="2">
    <source>
        <dbReference type="Pfam" id="PF00144"/>
    </source>
</evidence>
<dbReference type="RefSeq" id="WP_044838552.1">
    <property type="nucleotide sequence ID" value="NZ_CP059733.1"/>
</dbReference>
<name>A0AAE9Z0Z6_9GAMM</name>
<dbReference type="EMBL" id="CP059733">
    <property type="protein sequence ID" value="WDE04836.1"/>
    <property type="molecule type" value="Genomic_DNA"/>
</dbReference>
<dbReference type="InterPro" id="IPR012338">
    <property type="entry name" value="Beta-lactam/transpept-like"/>
</dbReference>